<feature type="compositionally biased region" description="Basic and acidic residues" evidence="1">
    <location>
        <begin position="52"/>
        <end position="71"/>
    </location>
</feature>
<feature type="domain" description="SHSP" evidence="2">
    <location>
        <begin position="282"/>
        <end position="351"/>
    </location>
</feature>
<feature type="region of interest" description="Disordered" evidence="1">
    <location>
        <begin position="379"/>
        <end position="521"/>
    </location>
</feature>
<feature type="compositionally biased region" description="Basic residues" evidence="1">
    <location>
        <begin position="397"/>
        <end position="408"/>
    </location>
</feature>
<reference evidence="3" key="2">
    <citation type="submission" date="2020-09" db="EMBL/GenBank/DDBJ databases">
        <authorList>
            <person name="Kikuchi T."/>
        </authorList>
    </citation>
    <scope>NUCLEOTIDE SEQUENCE</scope>
    <source>
        <strain evidence="3">Ka4C1</strain>
    </source>
</reference>
<feature type="region of interest" description="Disordered" evidence="1">
    <location>
        <begin position="42"/>
        <end position="79"/>
    </location>
</feature>
<evidence type="ECO:0000313" key="3">
    <source>
        <dbReference type="EMBL" id="CAD5233694.1"/>
    </source>
</evidence>
<dbReference type="Proteomes" id="UP000582659">
    <property type="component" value="Unassembled WGS sequence"/>
</dbReference>
<organism evidence="4 6">
    <name type="scientific">Bursaphelenchus xylophilus</name>
    <name type="common">Pinewood nematode worm</name>
    <name type="synonym">Aphelenchoides xylophilus</name>
    <dbReference type="NCBI Taxonomy" id="6326"/>
    <lineage>
        <taxon>Eukaryota</taxon>
        <taxon>Metazoa</taxon>
        <taxon>Ecdysozoa</taxon>
        <taxon>Nematoda</taxon>
        <taxon>Chromadorea</taxon>
        <taxon>Rhabditida</taxon>
        <taxon>Tylenchina</taxon>
        <taxon>Tylenchomorpha</taxon>
        <taxon>Aphelenchoidea</taxon>
        <taxon>Aphelenchoididae</taxon>
        <taxon>Bursaphelenchus</taxon>
    </lineage>
</organism>
<dbReference type="Gene3D" id="2.60.40.790">
    <property type="match status" value="1"/>
</dbReference>
<feature type="compositionally biased region" description="Low complexity" evidence="1">
    <location>
        <begin position="446"/>
        <end position="476"/>
    </location>
</feature>
<dbReference type="Pfam" id="PF00011">
    <property type="entry name" value="HSP20"/>
    <property type="match status" value="1"/>
</dbReference>
<feature type="compositionally biased region" description="Basic and acidic residues" evidence="1">
    <location>
        <begin position="486"/>
        <end position="497"/>
    </location>
</feature>
<name>A0A1I7RJR4_BURXY</name>
<accession>A0A1I7RJR4</accession>
<dbReference type="Proteomes" id="UP000095284">
    <property type="component" value="Unplaced"/>
</dbReference>
<dbReference type="SUPFAM" id="SSF49764">
    <property type="entry name" value="HSP20-like chaperones"/>
    <property type="match status" value="1"/>
</dbReference>
<dbReference type="InterPro" id="IPR002068">
    <property type="entry name" value="A-crystallin/Hsp20_dom"/>
</dbReference>
<dbReference type="OrthoDB" id="1431247at2759"/>
<gene>
    <name evidence="3" type="ORF">BXYJ_LOCUS13785</name>
</gene>
<reference evidence="6" key="1">
    <citation type="submission" date="2016-11" db="UniProtKB">
        <authorList>
            <consortium name="WormBaseParasite"/>
        </authorList>
    </citation>
    <scope>IDENTIFICATION</scope>
</reference>
<keyword evidence="5" id="KW-1185">Reference proteome</keyword>
<dbReference type="InterPro" id="IPR008978">
    <property type="entry name" value="HSP20-like_chaperone"/>
</dbReference>
<protein>
    <submittedName>
        <fullName evidence="3">(pine wood nematode) hypothetical protein</fullName>
    </submittedName>
    <submittedName>
        <fullName evidence="6">SHSP domain-containing protein</fullName>
    </submittedName>
</protein>
<dbReference type="EMBL" id="CAJFCV020000006">
    <property type="protein sequence ID" value="CAG9129005.1"/>
    <property type="molecule type" value="Genomic_DNA"/>
</dbReference>
<evidence type="ECO:0000313" key="6">
    <source>
        <dbReference type="WBParaSite" id="BXY_0094600.1"/>
    </source>
</evidence>
<proteinExistence type="predicted"/>
<evidence type="ECO:0000256" key="1">
    <source>
        <dbReference type="SAM" id="MobiDB-lite"/>
    </source>
</evidence>
<evidence type="ECO:0000313" key="5">
    <source>
        <dbReference type="Proteomes" id="UP000659654"/>
    </source>
</evidence>
<evidence type="ECO:0000259" key="2">
    <source>
        <dbReference type="Pfam" id="PF00011"/>
    </source>
</evidence>
<dbReference type="WBParaSite" id="BXY_0094600.1">
    <property type="protein sequence ID" value="BXY_0094600.1"/>
    <property type="gene ID" value="BXY_0094600"/>
</dbReference>
<sequence length="521" mass="59727">MYSAEREEYLREKILREKRHTSGQYDDNISSPRLREVETRYASRPVEQYRTPSDRIERRQLSLPPPRRDLPYRPQPIRPTHAVAPTIYPSYRATGVPDPYAPLYAKESAHQLSPRQTESFDKVRAKYLEQEATKIPQEFSDSKRTGVGEFKQYPYPSRAEKARSYHEPEVNRSQYPISYQEYRPEVKHHEIKPSYQPEVVSRPHSQYQSQYEPQHVVVHHQIQSAPRPQTHQSLLPSYEPPLIHQRENYPSTQIQTQRLIQPSEHYPRRVGSPIEPVGNAHILNGPDAFAIRIPLNQFPISGIKITRKGNSVTVKGTHVNQDNTGQWVKRTFSRTYTIPQDCVLATLRAGYNGKTDELIVKGNRLGSDDSETPIPIEVIDDVDDDAVSHDSNSTSKRSPKPKKKLKKQPSKDSYESAKALQSTENLQRTRDISPDSSYKPSLHKASNSQESGKSSLKSSPKFQRQSPPRSPLRSPSHSPPKSPVRNFDEQLLRRETELPETTFEPRYGQSEVVGSANTHLI</sequence>
<dbReference type="AlphaFoldDB" id="A0A1I7RJR4"/>
<dbReference type="SMR" id="A0A1I7RJR4"/>
<dbReference type="EMBL" id="CAJFDI010000006">
    <property type="protein sequence ID" value="CAD5233694.1"/>
    <property type="molecule type" value="Genomic_DNA"/>
</dbReference>
<dbReference type="Proteomes" id="UP000659654">
    <property type="component" value="Unassembled WGS sequence"/>
</dbReference>
<evidence type="ECO:0000313" key="4">
    <source>
        <dbReference type="Proteomes" id="UP000095284"/>
    </source>
</evidence>